<name>A0AAD7ERV1_9AGAR</name>
<dbReference type="EMBL" id="JARIHO010000020">
    <property type="protein sequence ID" value="KAJ7347054.1"/>
    <property type="molecule type" value="Genomic_DNA"/>
</dbReference>
<comment type="caution">
    <text evidence="2">The sequence shown here is derived from an EMBL/GenBank/DDBJ whole genome shotgun (WGS) entry which is preliminary data.</text>
</comment>
<organism evidence="2 3">
    <name type="scientific">Mycena albidolilacea</name>
    <dbReference type="NCBI Taxonomy" id="1033008"/>
    <lineage>
        <taxon>Eukaryota</taxon>
        <taxon>Fungi</taxon>
        <taxon>Dikarya</taxon>
        <taxon>Basidiomycota</taxon>
        <taxon>Agaricomycotina</taxon>
        <taxon>Agaricomycetes</taxon>
        <taxon>Agaricomycetidae</taxon>
        <taxon>Agaricales</taxon>
        <taxon>Marasmiineae</taxon>
        <taxon>Mycenaceae</taxon>
        <taxon>Mycena</taxon>
    </lineage>
</organism>
<protein>
    <submittedName>
        <fullName evidence="2">Uncharacterized protein</fullName>
    </submittedName>
</protein>
<accession>A0AAD7ERV1</accession>
<proteinExistence type="predicted"/>
<dbReference type="AlphaFoldDB" id="A0AAD7ERV1"/>
<keyword evidence="3" id="KW-1185">Reference proteome</keyword>
<evidence type="ECO:0000256" key="1">
    <source>
        <dbReference type="SAM" id="Phobius"/>
    </source>
</evidence>
<evidence type="ECO:0000313" key="2">
    <source>
        <dbReference type="EMBL" id="KAJ7347054.1"/>
    </source>
</evidence>
<evidence type="ECO:0000313" key="3">
    <source>
        <dbReference type="Proteomes" id="UP001218218"/>
    </source>
</evidence>
<dbReference type="Proteomes" id="UP001218218">
    <property type="component" value="Unassembled WGS sequence"/>
</dbReference>
<gene>
    <name evidence="2" type="ORF">DFH08DRAFT_208540</name>
</gene>
<sequence>MYRTQDKPRFRVGHGCEIMFVLIGLISTIATALISRRVNRRRDEAARLALESGGSKVYTDKVLRAMGDRAPDFRYTL</sequence>
<reference evidence="2" key="1">
    <citation type="submission" date="2023-03" db="EMBL/GenBank/DDBJ databases">
        <title>Massive genome expansion in bonnet fungi (Mycena s.s.) driven by repeated elements and novel gene families across ecological guilds.</title>
        <authorList>
            <consortium name="Lawrence Berkeley National Laboratory"/>
            <person name="Harder C.B."/>
            <person name="Miyauchi S."/>
            <person name="Viragh M."/>
            <person name="Kuo A."/>
            <person name="Thoen E."/>
            <person name="Andreopoulos B."/>
            <person name="Lu D."/>
            <person name="Skrede I."/>
            <person name="Drula E."/>
            <person name="Henrissat B."/>
            <person name="Morin E."/>
            <person name="Kohler A."/>
            <person name="Barry K."/>
            <person name="LaButti K."/>
            <person name="Morin E."/>
            <person name="Salamov A."/>
            <person name="Lipzen A."/>
            <person name="Mereny Z."/>
            <person name="Hegedus B."/>
            <person name="Baldrian P."/>
            <person name="Stursova M."/>
            <person name="Weitz H."/>
            <person name="Taylor A."/>
            <person name="Grigoriev I.V."/>
            <person name="Nagy L.G."/>
            <person name="Martin F."/>
            <person name="Kauserud H."/>
        </authorList>
    </citation>
    <scope>NUCLEOTIDE SEQUENCE</scope>
    <source>
        <strain evidence="2">CBHHK002</strain>
    </source>
</reference>
<keyword evidence="1" id="KW-0472">Membrane</keyword>
<keyword evidence="1" id="KW-0812">Transmembrane</keyword>
<keyword evidence="1" id="KW-1133">Transmembrane helix</keyword>
<feature type="transmembrane region" description="Helical" evidence="1">
    <location>
        <begin position="12"/>
        <end position="34"/>
    </location>
</feature>